<dbReference type="Pfam" id="PF01522">
    <property type="entry name" value="Polysacc_deac_1"/>
    <property type="match status" value="1"/>
</dbReference>
<dbReference type="AlphaFoldDB" id="A0A918F7X3"/>
<protein>
    <submittedName>
        <fullName evidence="3">Polysaccharide deacetylase familiy protein</fullName>
    </submittedName>
</protein>
<dbReference type="GO" id="GO:0016810">
    <property type="term" value="F:hydrolase activity, acting on carbon-nitrogen (but not peptide) bonds"/>
    <property type="evidence" value="ECO:0007669"/>
    <property type="project" value="InterPro"/>
</dbReference>
<feature type="domain" description="YkoP-like" evidence="2">
    <location>
        <begin position="228"/>
        <end position="389"/>
    </location>
</feature>
<organism evidence="3 4">
    <name type="scientific">Deinococcus ruber</name>
    <dbReference type="NCBI Taxonomy" id="1848197"/>
    <lineage>
        <taxon>Bacteria</taxon>
        <taxon>Thermotogati</taxon>
        <taxon>Deinococcota</taxon>
        <taxon>Deinococci</taxon>
        <taxon>Deinococcales</taxon>
        <taxon>Deinococcaceae</taxon>
        <taxon>Deinococcus</taxon>
    </lineage>
</organism>
<proteinExistence type="predicted"/>
<dbReference type="InterPro" id="IPR011330">
    <property type="entry name" value="Glyco_hydro/deAcase_b/a-brl"/>
</dbReference>
<dbReference type="PANTHER" id="PTHR10587:SF137">
    <property type="entry name" value="4-DEOXY-4-FORMAMIDO-L-ARABINOSE-PHOSPHOUNDECAPRENOL DEFORMYLASE ARND-RELATED"/>
    <property type="match status" value="1"/>
</dbReference>
<comment type="caution">
    <text evidence="3">The sequence shown here is derived from an EMBL/GenBank/DDBJ whole genome shotgun (WGS) entry which is preliminary data.</text>
</comment>
<dbReference type="SUPFAM" id="SSF88713">
    <property type="entry name" value="Glycoside hydrolase/deacetylase"/>
    <property type="match status" value="1"/>
</dbReference>
<evidence type="ECO:0000259" key="2">
    <source>
        <dbReference type="Pfam" id="PF22790"/>
    </source>
</evidence>
<evidence type="ECO:0000313" key="3">
    <source>
        <dbReference type="EMBL" id="GGR08770.1"/>
    </source>
</evidence>
<sequence>MRLSRALGWLGLGALAGWGLPTLLLQGVGLGVLRTARSARPQAALTFAGGPDPLVTPLLLAALKAADVRATFFVSGSEVQKNSQLLAQIRAEGHHIELGAGRSAWLSEANLHRARLQLEAAGVEVHSVLLPPGAVGWPVLLAARRAGLTLASGTVEVRRSADQRGRVRRFLRPGGTVLLAGEGAQGAAAARMLPELLGELAARGYSLLPMSELVGLRPDGWRDVPPKLIQLVDLGYDALGRIRRIGGHASSLFRVGVAPYPLASLTLKDGKQIDHGASIVEFHLDSARLVQLAERPVAGRHVVKHSLHDLAEAVRDDPAWQQLPAVFSISIFSDVLRIYGFETVELPDRMRRRLTWWSRTLRRAYGVSDLNSEHIPKLAIISRQELIRRFGVRPVRAG</sequence>
<dbReference type="Pfam" id="PF22790">
    <property type="entry name" value="YkoP"/>
    <property type="match status" value="1"/>
</dbReference>
<dbReference type="Proteomes" id="UP000603865">
    <property type="component" value="Unassembled WGS sequence"/>
</dbReference>
<keyword evidence="4" id="KW-1185">Reference proteome</keyword>
<dbReference type="Gene3D" id="3.20.20.370">
    <property type="entry name" value="Glycoside hydrolase/deacetylase"/>
    <property type="match status" value="1"/>
</dbReference>
<dbReference type="GO" id="GO:0005975">
    <property type="term" value="P:carbohydrate metabolic process"/>
    <property type="evidence" value="ECO:0007669"/>
    <property type="project" value="InterPro"/>
</dbReference>
<reference evidence="3" key="1">
    <citation type="journal article" date="2014" name="Int. J. Syst. Evol. Microbiol.">
        <title>Complete genome sequence of Corynebacterium casei LMG S-19264T (=DSM 44701T), isolated from a smear-ripened cheese.</title>
        <authorList>
            <consortium name="US DOE Joint Genome Institute (JGI-PGF)"/>
            <person name="Walter F."/>
            <person name="Albersmeier A."/>
            <person name="Kalinowski J."/>
            <person name="Ruckert C."/>
        </authorList>
    </citation>
    <scope>NUCLEOTIDE SEQUENCE</scope>
    <source>
        <strain evidence="3">JCM 31311</strain>
    </source>
</reference>
<dbReference type="InterPro" id="IPR054467">
    <property type="entry name" value="YkoP-like_dom"/>
</dbReference>
<dbReference type="InterPro" id="IPR002509">
    <property type="entry name" value="NODB_dom"/>
</dbReference>
<gene>
    <name evidence="3" type="ORF">GCM10008957_21970</name>
</gene>
<dbReference type="InterPro" id="IPR050248">
    <property type="entry name" value="Polysacc_deacetylase_ArnD"/>
</dbReference>
<reference evidence="3" key="2">
    <citation type="submission" date="2020-09" db="EMBL/GenBank/DDBJ databases">
        <authorList>
            <person name="Sun Q."/>
            <person name="Ohkuma M."/>
        </authorList>
    </citation>
    <scope>NUCLEOTIDE SEQUENCE</scope>
    <source>
        <strain evidence="3">JCM 31311</strain>
    </source>
</reference>
<dbReference type="RefSeq" id="WP_189090279.1">
    <property type="nucleotide sequence ID" value="NZ_BMQL01000010.1"/>
</dbReference>
<feature type="domain" description="NodB homology" evidence="1">
    <location>
        <begin position="40"/>
        <end position="98"/>
    </location>
</feature>
<evidence type="ECO:0000313" key="4">
    <source>
        <dbReference type="Proteomes" id="UP000603865"/>
    </source>
</evidence>
<evidence type="ECO:0000259" key="1">
    <source>
        <dbReference type="Pfam" id="PF01522"/>
    </source>
</evidence>
<name>A0A918F7X3_9DEIO</name>
<accession>A0A918F7X3</accession>
<dbReference type="EMBL" id="BMQL01000010">
    <property type="protein sequence ID" value="GGR08770.1"/>
    <property type="molecule type" value="Genomic_DNA"/>
</dbReference>
<dbReference type="PANTHER" id="PTHR10587">
    <property type="entry name" value="GLYCOSYL TRANSFERASE-RELATED"/>
    <property type="match status" value="1"/>
</dbReference>